<dbReference type="eggNOG" id="COG3533">
    <property type="taxonomic scope" value="Bacteria"/>
</dbReference>
<dbReference type="RefSeq" id="WP_013499257.1">
    <property type="nucleotide sequence ID" value="NC_014833.1"/>
</dbReference>
<dbReference type="STRING" id="697329.Rumal_2655"/>
<dbReference type="KEGG" id="ral:Rumal_2655"/>
<organism evidence="3 4">
    <name type="scientific">Ruminococcus albus (strain ATCC 27210 / DSM 20455 / JCM 14654 / NCDO 2250 / 7)</name>
    <dbReference type="NCBI Taxonomy" id="697329"/>
    <lineage>
        <taxon>Bacteria</taxon>
        <taxon>Bacillati</taxon>
        <taxon>Bacillota</taxon>
        <taxon>Clostridia</taxon>
        <taxon>Eubacteriales</taxon>
        <taxon>Oscillospiraceae</taxon>
        <taxon>Ruminococcus</taxon>
    </lineage>
</organism>
<evidence type="ECO:0000313" key="3">
    <source>
        <dbReference type="EMBL" id="ADU23130.1"/>
    </source>
</evidence>
<dbReference type="Proteomes" id="UP000006919">
    <property type="component" value="Chromosome"/>
</dbReference>
<dbReference type="GO" id="GO:0005975">
    <property type="term" value="P:carbohydrate metabolic process"/>
    <property type="evidence" value="ECO:0007669"/>
    <property type="project" value="InterPro"/>
</dbReference>
<dbReference type="InterPro" id="IPR008928">
    <property type="entry name" value="6-hairpin_glycosidase_sf"/>
</dbReference>
<dbReference type="PANTHER" id="PTHR31151:SF0">
    <property type="entry name" value="PROLINE-TRNA LIGASE (DUF1680)"/>
    <property type="match status" value="1"/>
</dbReference>
<dbReference type="InterPro" id="IPR049046">
    <property type="entry name" value="Beta-AFase-like_GH127_middle"/>
</dbReference>
<dbReference type="Pfam" id="PF20736">
    <property type="entry name" value="Glyco_hydro127M"/>
    <property type="match status" value="1"/>
</dbReference>
<reference evidence="3 4" key="1">
    <citation type="journal article" date="2011" name="J. Bacteriol.">
        <title>Complete genome of the cellulolytic ruminal bacterium Ruminococcus albus 7.</title>
        <authorList>
            <person name="Suen G."/>
            <person name="Stevenson D.M."/>
            <person name="Bruce D.C."/>
            <person name="Chertkov O."/>
            <person name="Copeland A."/>
            <person name="Cheng J.F."/>
            <person name="Detter C."/>
            <person name="Detter J.C."/>
            <person name="Goodwin L.A."/>
            <person name="Han C.S."/>
            <person name="Hauser L.J."/>
            <person name="Ivanova N.N."/>
            <person name="Kyrpides N.C."/>
            <person name="Land M.L."/>
            <person name="Lapidus A."/>
            <person name="Lucas S."/>
            <person name="Ovchinnikova G."/>
            <person name="Pitluck S."/>
            <person name="Tapia R."/>
            <person name="Woyke T."/>
            <person name="Boyum J."/>
            <person name="Mead D."/>
            <person name="Weimer P.J."/>
        </authorList>
    </citation>
    <scope>NUCLEOTIDE SEQUENCE [LARGE SCALE GENOMIC DNA]</scope>
    <source>
        <strain evidence="4">ATCC 27210 / DSM 20455 / JCM 14654 / NCDO 2250 / 7</strain>
    </source>
</reference>
<dbReference type="Pfam" id="PF07944">
    <property type="entry name" value="Beta-AFase-like_GH127_cat"/>
    <property type="match status" value="1"/>
</dbReference>
<dbReference type="InterPro" id="IPR012878">
    <property type="entry name" value="Beta-AFase-like_GH127_cat"/>
</dbReference>
<dbReference type="OrthoDB" id="9757939at2"/>
<protein>
    <recommendedName>
        <fullName evidence="5">DUF1680 family protein</fullName>
    </recommendedName>
</protein>
<evidence type="ECO:0000259" key="1">
    <source>
        <dbReference type="Pfam" id="PF07944"/>
    </source>
</evidence>
<dbReference type="HOGENOM" id="CLU_008033_1_0_9"/>
<sequence length="602" mass="69510">MLKTPNHTNCRVTGGVFRDRMELNKRYLKELDTVCLMQNHYLEAGIILPDRQVISEPEKAELHWGWESPACQLRGHFLGHWMSAAAMLSASDGDAELRAKLVKIVDELERCQQRNGGKWVGSIPEKYFKLMESEEYIWSPQYTMHKTLMGLVDAYRFAGIQKALDIADRLADWYIEWAASVEKTAPFTVFKGEQGGMLEEWCILYELTNDPKYRKLMDIYRENGLYHKLEQHREALTDDHANASIPLSHGAARMYDITGEERWKIITDEFWRQAVTERGMFATTGANSGEFWVPPHSMGSYLGDTDQEFCTVYNMVRLADFLYRRTGDTVYADYIERALYNGFLAQQNMHSGMPAYFLPLSSGSRKKWGSKRHDFWCCHGTMVQAQTLYPQLIWYTEDSTLTVAQYIPSEAELDIGGKKIKVSQCTELKNLNNQVFFDEDEGGEKSRWSIRFDIKCDEPTFFTLWLRMPKWLNGRPQLIIDGGSVQADIADNYLTISRTWHNDTIQLLLIPTLYTEPLADMPETAALLDGPIVLAGMTDKDAGITGDFSAPESFLHRRTTHEYKTYVWKQNTYVTRNQPVNIEFKPLYEVTDEVYTVYFSKK</sequence>
<name>E6UGK7_RUMA7</name>
<feature type="domain" description="Non-reducing end beta-L-arabinofuranosidase-like GH127 middle" evidence="2">
    <location>
        <begin position="401"/>
        <end position="507"/>
    </location>
</feature>
<evidence type="ECO:0008006" key="5">
    <source>
        <dbReference type="Google" id="ProtNLM"/>
    </source>
</evidence>
<dbReference type="AlphaFoldDB" id="E6UGK7"/>
<dbReference type="PANTHER" id="PTHR31151">
    <property type="entry name" value="PROLINE-TRNA LIGASE (DUF1680)"/>
    <property type="match status" value="1"/>
</dbReference>
<accession>E6UGK7</accession>
<evidence type="ECO:0000313" key="4">
    <source>
        <dbReference type="Proteomes" id="UP000006919"/>
    </source>
</evidence>
<dbReference type="SUPFAM" id="SSF48208">
    <property type="entry name" value="Six-hairpin glycosidases"/>
    <property type="match status" value="1"/>
</dbReference>
<dbReference type="EMBL" id="CP002403">
    <property type="protein sequence ID" value="ADU23130.1"/>
    <property type="molecule type" value="Genomic_DNA"/>
</dbReference>
<evidence type="ECO:0000259" key="2">
    <source>
        <dbReference type="Pfam" id="PF20736"/>
    </source>
</evidence>
<gene>
    <name evidence="3" type="ordered locus">Rumal_2655</name>
</gene>
<feature type="domain" description="Non-reducing end beta-L-arabinofuranosidase-like GH127 catalytic" evidence="1">
    <location>
        <begin position="11"/>
        <end position="387"/>
    </location>
</feature>
<proteinExistence type="predicted"/>